<dbReference type="InterPro" id="IPR008183">
    <property type="entry name" value="Aldose_1/G6P_1-epimerase"/>
</dbReference>
<comment type="caution">
    <text evidence="4">The sequence shown here is derived from an EMBL/GenBank/DDBJ whole genome shotgun (WGS) entry which is preliminary data.</text>
</comment>
<evidence type="ECO:0000313" key="5">
    <source>
        <dbReference type="Proteomes" id="UP000537718"/>
    </source>
</evidence>
<dbReference type="PANTHER" id="PTHR11122:SF13">
    <property type="entry name" value="GLUCOSE-6-PHOSPHATE 1-EPIMERASE"/>
    <property type="match status" value="1"/>
</dbReference>
<dbReference type="EMBL" id="JACHCF010000001">
    <property type="protein sequence ID" value="MBB5619252.1"/>
    <property type="molecule type" value="Genomic_DNA"/>
</dbReference>
<evidence type="ECO:0000256" key="3">
    <source>
        <dbReference type="ARBA" id="ARBA00022837"/>
    </source>
</evidence>
<evidence type="ECO:0000313" key="4">
    <source>
        <dbReference type="EMBL" id="MBB5619252.1"/>
    </source>
</evidence>
<comment type="cofactor">
    <cofactor evidence="1">
        <name>Ca(2+)</name>
        <dbReference type="ChEBI" id="CHEBI:29108"/>
    </cofactor>
</comment>
<protein>
    <submittedName>
        <fullName evidence="4">Galactose mutarotase-like enzyme</fullName>
    </submittedName>
</protein>
<dbReference type="CDD" id="cd09024">
    <property type="entry name" value="Aldose_epim_lacX"/>
    <property type="match status" value="1"/>
</dbReference>
<dbReference type="Pfam" id="PF01263">
    <property type="entry name" value="Aldose_epim"/>
    <property type="match status" value="1"/>
</dbReference>
<dbReference type="RefSeq" id="WP_260159912.1">
    <property type="nucleotide sequence ID" value="NZ_JACHCF010000001.1"/>
</dbReference>
<dbReference type="Proteomes" id="UP000537718">
    <property type="component" value="Unassembled WGS sequence"/>
</dbReference>
<dbReference type="PANTHER" id="PTHR11122">
    <property type="entry name" value="APOSPORY-ASSOCIATED PROTEIN C-RELATED"/>
    <property type="match status" value="1"/>
</dbReference>
<name>A0A7W9DHR6_9SPHI</name>
<evidence type="ECO:0000256" key="2">
    <source>
        <dbReference type="ARBA" id="ARBA00011245"/>
    </source>
</evidence>
<keyword evidence="3" id="KW-0106">Calcium</keyword>
<dbReference type="GO" id="GO:0005975">
    <property type="term" value="P:carbohydrate metabolic process"/>
    <property type="evidence" value="ECO:0007669"/>
    <property type="project" value="InterPro"/>
</dbReference>
<accession>A0A7W9DHR6</accession>
<dbReference type="InterPro" id="IPR011013">
    <property type="entry name" value="Gal_mutarotase_sf_dom"/>
</dbReference>
<dbReference type="GO" id="GO:0016853">
    <property type="term" value="F:isomerase activity"/>
    <property type="evidence" value="ECO:0007669"/>
    <property type="project" value="InterPro"/>
</dbReference>
<evidence type="ECO:0000256" key="1">
    <source>
        <dbReference type="ARBA" id="ARBA00001913"/>
    </source>
</evidence>
<organism evidence="4 5">
    <name type="scientific">Pedobacter cryoconitis</name>
    <dbReference type="NCBI Taxonomy" id="188932"/>
    <lineage>
        <taxon>Bacteria</taxon>
        <taxon>Pseudomonadati</taxon>
        <taxon>Bacteroidota</taxon>
        <taxon>Sphingobacteriia</taxon>
        <taxon>Sphingobacteriales</taxon>
        <taxon>Sphingobacteriaceae</taxon>
        <taxon>Pedobacter</taxon>
    </lineage>
</organism>
<dbReference type="GO" id="GO:0030246">
    <property type="term" value="F:carbohydrate binding"/>
    <property type="evidence" value="ECO:0007669"/>
    <property type="project" value="InterPro"/>
</dbReference>
<dbReference type="Gene3D" id="2.70.98.10">
    <property type="match status" value="1"/>
</dbReference>
<dbReference type="InterPro" id="IPR037481">
    <property type="entry name" value="LacX"/>
</dbReference>
<proteinExistence type="predicted"/>
<dbReference type="SUPFAM" id="SSF74650">
    <property type="entry name" value="Galactose mutarotase-like"/>
    <property type="match status" value="1"/>
</dbReference>
<dbReference type="AlphaFoldDB" id="A0A7W9DHR6"/>
<comment type="subunit">
    <text evidence="2">Monomer.</text>
</comment>
<gene>
    <name evidence="4" type="ORF">HDE69_000288</name>
</gene>
<sequence>MMILLENENIKVTISAKGAELQSIKSKKDDLEYLWKGDPAFWGKFSPVLFPIVGALKNNTYCIGDQSYQLPRHGFARDLNFEVQQISEEEALFTLAHNAQTLEVYPFEFKFSLRYSLSGAAVSCTYEVNNPGTKDLLFSVGGHPAFAVPLTSDTLYEDYYLEFSQDESLNIHQIEDNLISDQVAILQLSDRKLNLQHELFYNDALVIKDLNSKSIQLKNTKNQHGLNFRFIDFPFFGIWSAKDADFVCLEPWCGIADGIHHNQQLSDKEGIQSLSPGLDWKRSWEVEVF</sequence>
<dbReference type="InterPro" id="IPR014718">
    <property type="entry name" value="GH-type_carb-bd"/>
</dbReference>
<reference evidence="4 5" key="1">
    <citation type="submission" date="2020-08" db="EMBL/GenBank/DDBJ databases">
        <title>Genomic Encyclopedia of Type Strains, Phase IV (KMG-V): Genome sequencing to study the core and pangenomes of soil and plant-associated prokaryotes.</title>
        <authorList>
            <person name="Whitman W."/>
        </authorList>
    </citation>
    <scope>NUCLEOTIDE SEQUENCE [LARGE SCALE GENOMIC DNA]</scope>
    <source>
        <strain evidence="4 5">MP7CTX6</strain>
    </source>
</reference>